<dbReference type="InterPro" id="IPR014710">
    <property type="entry name" value="RmlC-like_jellyroll"/>
</dbReference>
<sequence>MAHPTSHSISASSILLSLIEDYHSFNPSVVPTLPYPTYLEFSKQVSRGRPCVYQLNPESNNPESHVNEPSRTAKVHAEIESVLSLRAFSWSRDSLCKKVPQDVEVAVTPDGRADALYPLTPSSNSAADSNCKNDGEAHPKSEPETEQVFVQPAAVTMSLSSLFEKLCPRLPSSSNDEEPVHYLQSQNSNLTSTTLSPLLSDLPANLPFAEPVLGDPEAINIWMGTGASVTSTHRDPYENLYLVLRGSKTFTLWPPVEELCLHAEKVRTAHHTVDLTDAQHPAFTITLDDADPDPNKSETDSDTDTRIPWIPIDPLNLPPANILASKYPYYRHSHPLTVTIREREILYLPAGWFHHVTQECGTWDNGEKAPCIAVNYWFDMDYEGEKYAMREMLGRLVEAARMEI</sequence>
<dbReference type="PANTHER" id="PTHR12461:SF99">
    <property type="entry name" value="BIFUNCTIONAL PEPTIDASE AND (3S)-LYSYL HYDROXYLASE JMJD7"/>
    <property type="match status" value="1"/>
</dbReference>
<evidence type="ECO:0000259" key="2">
    <source>
        <dbReference type="PROSITE" id="PS51184"/>
    </source>
</evidence>
<feature type="domain" description="JmjC" evidence="2">
    <location>
        <begin position="179"/>
        <end position="393"/>
    </location>
</feature>
<evidence type="ECO:0000256" key="1">
    <source>
        <dbReference type="SAM" id="MobiDB-lite"/>
    </source>
</evidence>
<proteinExistence type="predicted"/>
<dbReference type="InterPro" id="IPR003347">
    <property type="entry name" value="JmjC_dom"/>
</dbReference>
<feature type="region of interest" description="Disordered" evidence="1">
    <location>
        <begin position="285"/>
        <end position="305"/>
    </location>
</feature>
<dbReference type="PROSITE" id="PS51184">
    <property type="entry name" value="JMJC"/>
    <property type="match status" value="1"/>
</dbReference>
<accession>A0ABR0IVJ8</accession>
<dbReference type="SUPFAM" id="SSF51197">
    <property type="entry name" value="Clavaminate synthase-like"/>
    <property type="match status" value="1"/>
</dbReference>
<feature type="region of interest" description="Disordered" evidence="1">
    <location>
        <begin position="118"/>
        <end position="146"/>
    </location>
</feature>
<evidence type="ECO:0000313" key="4">
    <source>
        <dbReference type="Proteomes" id="UP001345691"/>
    </source>
</evidence>
<dbReference type="Gene3D" id="2.60.120.10">
    <property type="entry name" value="Jelly Rolls"/>
    <property type="match status" value="1"/>
</dbReference>
<dbReference type="PANTHER" id="PTHR12461">
    <property type="entry name" value="HYPOXIA-INDUCIBLE FACTOR 1 ALPHA INHIBITOR-RELATED"/>
    <property type="match status" value="1"/>
</dbReference>
<dbReference type="SMART" id="SM00558">
    <property type="entry name" value="JmjC"/>
    <property type="match status" value="1"/>
</dbReference>
<name>A0ABR0IVJ8_9EURO</name>
<keyword evidence="4" id="KW-1185">Reference proteome</keyword>
<gene>
    <name evidence="3" type="ORF">LTR69_011167</name>
</gene>
<evidence type="ECO:0000313" key="3">
    <source>
        <dbReference type="EMBL" id="KAK5049203.1"/>
    </source>
</evidence>
<organism evidence="3 4">
    <name type="scientific">Exophiala sideris</name>
    <dbReference type="NCBI Taxonomy" id="1016849"/>
    <lineage>
        <taxon>Eukaryota</taxon>
        <taxon>Fungi</taxon>
        <taxon>Dikarya</taxon>
        <taxon>Ascomycota</taxon>
        <taxon>Pezizomycotina</taxon>
        <taxon>Eurotiomycetes</taxon>
        <taxon>Chaetothyriomycetidae</taxon>
        <taxon>Chaetothyriales</taxon>
        <taxon>Herpotrichiellaceae</taxon>
        <taxon>Exophiala</taxon>
    </lineage>
</organism>
<comment type="caution">
    <text evidence="3">The sequence shown here is derived from an EMBL/GenBank/DDBJ whole genome shotgun (WGS) entry which is preliminary data.</text>
</comment>
<dbReference type="Pfam" id="PF13621">
    <property type="entry name" value="Cupin_8"/>
    <property type="match status" value="1"/>
</dbReference>
<feature type="compositionally biased region" description="Polar residues" evidence="1">
    <location>
        <begin position="120"/>
        <end position="130"/>
    </location>
</feature>
<dbReference type="InterPro" id="IPR041667">
    <property type="entry name" value="Cupin_8"/>
</dbReference>
<dbReference type="Proteomes" id="UP001345691">
    <property type="component" value="Unassembled WGS sequence"/>
</dbReference>
<reference evidence="3 4" key="1">
    <citation type="submission" date="2023-08" db="EMBL/GenBank/DDBJ databases">
        <title>Black Yeasts Isolated from many extreme environments.</title>
        <authorList>
            <person name="Coleine C."/>
            <person name="Stajich J.E."/>
            <person name="Selbmann L."/>
        </authorList>
    </citation>
    <scope>NUCLEOTIDE SEQUENCE [LARGE SCALE GENOMIC DNA]</scope>
    <source>
        <strain evidence="3 4">CCFEE 6328</strain>
    </source>
</reference>
<dbReference type="EMBL" id="JAVRRF010000047">
    <property type="protein sequence ID" value="KAK5049203.1"/>
    <property type="molecule type" value="Genomic_DNA"/>
</dbReference>
<protein>
    <recommendedName>
        <fullName evidence="2">JmjC domain-containing protein</fullName>
    </recommendedName>
</protein>
<feature type="compositionally biased region" description="Basic and acidic residues" evidence="1">
    <location>
        <begin position="131"/>
        <end position="143"/>
    </location>
</feature>
<feature type="compositionally biased region" description="Basic and acidic residues" evidence="1">
    <location>
        <begin position="293"/>
        <end position="305"/>
    </location>
</feature>